<dbReference type="PROSITE" id="PS51257">
    <property type="entry name" value="PROKAR_LIPOPROTEIN"/>
    <property type="match status" value="1"/>
</dbReference>
<evidence type="ECO:0000256" key="2">
    <source>
        <dbReference type="SAM" id="SignalP"/>
    </source>
</evidence>
<dbReference type="EMBL" id="JBAWSY010000002">
    <property type="protein sequence ID" value="MEI4768879.1"/>
    <property type="molecule type" value="Genomic_DNA"/>
</dbReference>
<dbReference type="Proteomes" id="UP001364890">
    <property type="component" value="Unassembled WGS sequence"/>
</dbReference>
<reference evidence="3 4" key="1">
    <citation type="submission" date="2024-01" db="EMBL/GenBank/DDBJ databases">
        <title>Seven novel Bacillus-like species.</title>
        <authorList>
            <person name="Liu G."/>
        </authorList>
    </citation>
    <scope>NUCLEOTIDE SEQUENCE [LARGE SCALE GENOMIC DNA]</scope>
    <source>
        <strain evidence="3 4">FJAT-51614</strain>
    </source>
</reference>
<feature type="compositionally biased region" description="Basic and acidic residues" evidence="1">
    <location>
        <begin position="115"/>
        <end position="126"/>
    </location>
</feature>
<feature type="compositionally biased region" description="Gly residues" evidence="1">
    <location>
        <begin position="55"/>
        <end position="73"/>
    </location>
</feature>
<proteinExistence type="predicted"/>
<evidence type="ECO:0000256" key="1">
    <source>
        <dbReference type="SAM" id="MobiDB-lite"/>
    </source>
</evidence>
<evidence type="ECO:0000313" key="3">
    <source>
        <dbReference type="EMBL" id="MEI4768879.1"/>
    </source>
</evidence>
<evidence type="ECO:0008006" key="5">
    <source>
        <dbReference type="Google" id="ProtNLM"/>
    </source>
</evidence>
<feature type="signal peptide" evidence="2">
    <location>
        <begin position="1"/>
        <end position="26"/>
    </location>
</feature>
<feature type="compositionally biased region" description="Low complexity" evidence="1">
    <location>
        <begin position="95"/>
        <end position="105"/>
    </location>
</feature>
<organism evidence="3 4">
    <name type="scientific">Psychrobacillus mangrovi</name>
    <dbReference type="NCBI Taxonomy" id="3117745"/>
    <lineage>
        <taxon>Bacteria</taxon>
        <taxon>Bacillati</taxon>
        <taxon>Bacillota</taxon>
        <taxon>Bacilli</taxon>
        <taxon>Bacillales</taxon>
        <taxon>Bacillaceae</taxon>
        <taxon>Psychrobacillus</taxon>
    </lineage>
</organism>
<feature type="chain" id="PRO_5046827462" description="Lipoprotein" evidence="2">
    <location>
        <begin position="27"/>
        <end position="126"/>
    </location>
</feature>
<comment type="caution">
    <text evidence="3">The sequence shown here is derived from an EMBL/GenBank/DDBJ whole genome shotgun (WGS) entry which is preliminary data.</text>
</comment>
<gene>
    <name evidence="3" type="ORF">WAX74_04300</name>
</gene>
<feature type="compositionally biased region" description="Low complexity" evidence="1">
    <location>
        <begin position="41"/>
        <end position="54"/>
    </location>
</feature>
<name>A0ABU8F284_9BACI</name>
<keyword evidence="4" id="KW-1185">Reference proteome</keyword>
<evidence type="ECO:0000313" key="4">
    <source>
        <dbReference type="Proteomes" id="UP001364890"/>
    </source>
</evidence>
<protein>
    <recommendedName>
        <fullName evidence="5">Lipoprotein</fullName>
    </recommendedName>
</protein>
<dbReference type="RefSeq" id="WP_336496430.1">
    <property type="nucleotide sequence ID" value="NZ_JBAWSY010000002.1"/>
</dbReference>
<accession>A0ABU8F284</accession>
<feature type="region of interest" description="Disordered" evidence="1">
    <location>
        <begin position="28"/>
        <end position="126"/>
    </location>
</feature>
<keyword evidence="2" id="KW-0732">Signal</keyword>
<feature type="compositionally biased region" description="Polar residues" evidence="1">
    <location>
        <begin position="79"/>
        <end position="94"/>
    </location>
</feature>
<sequence length="126" mass="13394">MWRKAVPAVAMSALLLVGCNNRNEGAAPNYNNTPLEDVQRGGDNLTPNWNNNGTNGYGGTTGPNGMNGTGGTNGTNNGYQDTVPNHTNGFNGVNETVVPETVVPEMKGANNEARQTIKQDIKEKNY</sequence>